<dbReference type="AlphaFoldDB" id="A0A059DAY9"/>
<comment type="subcellular location">
    <subcellularLocation>
        <location evidence="1">Mitochondrion</location>
    </subcellularLocation>
</comment>
<evidence type="ECO:0000256" key="8">
    <source>
        <dbReference type="SAM" id="MobiDB-lite"/>
    </source>
</evidence>
<keyword evidence="5" id="KW-0496">Mitochondrion</keyword>
<dbReference type="Pfam" id="PF10236">
    <property type="entry name" value="DAP3"/>
    <property type="match status" value="1"/>
</dbReference>
<evidence type="ECO:0000256" key="5">
    <source>
        <dbReference type="ARBA" id="ARBA00023128"/>
    </source>
</evidence>
<evidence type="ECO:0000313" key="9">
    <source>
        <dbReference type="EMBL" id="KCW87566.1"/>
    </source>
</evidence>
<feature type="region of interest" description="Disordered" evidence="8">
    <location>
        <begin position="1"/>
        <end position="28"/>
    </location>
</feature>
<evidence type="ECO:0000256" key="7">
    <source>
        <dbReference type="ARBA" id="ARBA00035140"/>
    </source>
</evidence>
<sequence>MLRSILRAGAATATSKCRRPRLDPISSPTRAAAVLQSHLYLSTKNTKSALTKANKKAKSKGGKADDASSAAADEHDAASSDGARAQRLALDEKDPSLDVGPGGRPLFTSAPSLSQLTRRDACSYFKLSIDKLKEVLPEGLPAGMEKEFEDSMRSAVLVRQSFLDLRDNFRRIVDPPMFSDGKGPKVRKQIVLDGPVSCGKSIALAMLVHWARDEGWLVFYAPRGREWTHGGFFYKNPQTGFWDTPLQAEKILKDFRKWNASHLKKLPCQIYDPIPLGEGAGVGWMKGVDSMTMPEGSTLDDLVKTGIDHSHAAVGVLVRLRKELSLVKDIPVLIAIDQVRNTLRFPFYLAIRLIFLLRQIDITSCGFHSC</sequence>
<evidence type="ECO:0000256" key="2">
    <source>
        <dbReference type="ARBA" id="ARBA00009863"/>
    </source>
</evidence>
<reference evidence="9" key="1">
    <citation type="submission" date="2013-07" db="EMBL/GenBank/DDBJ databases">
        <title>The genome of Eucalyptus grandis.</title>
        <authorList>
            <person name="Schmutz J."/>
            <person name="Hayes R."/>
            <person name="Myburg A."/>
            <person name="Tuskan G."/>
            <person name="Grattapaglia D."/>
            <person name="Rokhsar D.S."/>
        </authorList>
    </citation>
    <scope>NUCLEOTIDE SEQUENCE</scope>
    <source>
        <tissue evidence="9">Leaf extractions</tissue>
    </source>
</reference>
<comment type="similarity">
    <text evidence="2">Belongs to the mitochondrion-specific ribosomal protein mS29 family.</text>
</comment>
<dbReference type="PANTHER" id="PTHR12810:SF0">
    <property type="entry name" value="SMALL RIBOSOMAL SUBUNIT PROTEIN MS29"/>
    <property type="match status" value="1"/>
</dbReference>
<evidence type="ECO:0000256" key="3">
    <source>
        <dbReference type="ARBA" id="ARBA00022946"/>
    </source>
</evidence>
<name>A0A059DAY9_EUCGR</name>
<keyword evidence="4" id="KW-0689">Ribosomal protein</keyword>
<dbReference type="Gramene" id="KCW87566">
    <property type="protein sequence ID" value="KCW87566"/>
    <property type="gene ID" value="EUGRSUZ_B04012"/>
</dbReference>
<dbReference type="GO" id="GO:0005739">
    <property type="term" value="C:mitochondrion"/>
    <property type="evidence" value="ECO:0007669"/>
    <property type="project" value="UniProtKB-SubCell"/>
</dbReference>
<evidence type="ECO:0000256" key="6">
    <source>
        <dbReference type="ARBA" id="ARBA00023274"/>
    </source>
</evidence>
<evidence type="ECO:0000256" key="1">
    <source>
        <dbReference type="ARBA" id="ARBA00004173"/>
    </source>
</evidence>
<feature type="region of interest" description="Disordered" evidence="8">
    <location>
        <begin position="46"/>
        <end position="83"/>
    </location>
</feature>
<dbReference type="GO" id="GO:1990904">
    <property type="term" value="C:ribonucleoprotein complex"/>
    <property type="evidence" value="ECO:0007669"/>
    <property type="project" value="UniProtKB-KW"/>
</dbReference>
<keyword evidence="6" id="KW-0687">Ribonucleoprotein</keyword>
<protein>
    <recommendedName>
        <fullName evidence="7">Small ribosomal subunit protein mS29</fullName>
    </recommendedName>
</protein>
<keyword evidence="3" id="KW-0809">Transit peptide</keyword>
<feature type="compositionally biased region" description="Basic and acidic residues" evidence="8">
    <location>
        <begin position="62"/>
        <end position="78"/>
    </location>
</feature>
<evidence type="ECO:0000256" key="4">
    <source>
        <dbReference type="ARBA" id="ARBA00022980"/>
    </source>
</evidence>
<dbReference type="EMBL" id="KK198754">
    <property type="protein sequence ID" value="KCW87566.1"/>
    <property type="molecule type" value="Genomic_DNA"/>
</dbReference>
<proteinExistence type="inferred from homology"/>
<dbReference type="InterPro" id="IPR019368">
    <property type="entry name" value="Ribosomal_mS29"/>
</dbReference>
<gene>
    <name evidence="9" type="ORF">EUGRSUZ_B04012</name>
</gene>
<organism evidence="9">
    <name type="scientific">Eucalyptus grandis</name>
    <name type="common">Flooded gum</name>
    <dbReference type="NCBI Taxonomy" id="71139"/>
    <lineage>
        <taxon>Eukaryota</taxon>
        <taxon>Viridiplantae</taxon>
        <taxon>Streptophyta</taxon>
        <taxon>Embryophyta</taxon>
        <taxon>Tracheophyta</taxon>
        <taxon>Spermatophyta</taxon>
        <taxon>Magnoliopsida</taxon>
        <taxon>eudicotyledons</taxon>
        <taxon>Gunneridae</taxon>
        <taxon>Pentapetalae</taxon>
        <taxon>rosids</taxon>
        <taxon>malvids</taxon>
        <taxon>Myrtales</taxon>
        <taxon>Myrtaceae</taxon>
        <taxon>Myrtoideae</taxon>
        <taxon>Eucalypteae</taxon>
        <taxon>Eucalyptus</taxon>
    </lineage>
</organism>
<accession>A0A059DAY9</accession>
<dbReference type="PANTHER" id="PTHR12810">
    <property type="entry name" value="MITOCHONDRIAL 28S RIBOSOMAL PROTEIN S29"/>
    <property type="match status" value="1"/>
</dbReference>
<dbReference type="GO" id="GO:0005840">
    <property type="term" value="C:ribosome"/>
    <property type="evidence" value="ECO:0007669"/>
    <property type="project" value="UniProtKB-KW"/>
</dbReference>